<name>A0A7G9GUI7_9FUSO</name>
<dbReference type="CDD" id="cd04647">
    <property type="entry name" value="LbH_MAT_like"/>
    <property type="match status" value="1"/>
</dbReference>
<proteinExistence type="predicted"/>
<sequence length="215" mass="23759">MTKIFIKYLIGLNYIRTKNGTKNIINISKKAKLRKNKIKITGNNNEIVIKNGSLLRECNIKIVGNGNKIIINENVTLNNLNIIFDNEEQAINIGKGTNIGGGMIVSLEKYPIIIGEDCNISYDVEIRNTDSHMIFDKKMMKRANYGNAVVIGNHVWLGTRTMILKGANISSGSVIGACSVVSGNIPSNVIAVGIPAVVKKTDIFWTRDEVIERKK</sequence>
<dbReference type="KEGG" id="fho:H9Q81_05620"/>
<keyword evidence="2" id="KW-1185">Reference proteome</keyword>
<dbReference type="InterPro" id="IPR011004">
    <property type="entry name" value="Trimer_LpxA-like_sf"/>
</dbReference>
<dbReference type="PANTHER" id="PTHR23416">
    <property type="entry name" value="SIALIC ACID SYNTHASE-RELATED"/>
    <property type="match status" value="1"/>
</dbReference>
<dbReference type="AlphaFoldDB" id="A0A7G9GUI7"/>
<dbReference type="InterPro" id="IPR051159">
    <property type="entry name" value="Hexapeptide_acetyltransf"/>
</dbReference>
<organism evidence="1 2">
    <name type="scientific">Fusobacterium hominis</name>
    <dbReference type="NCBI Taxonomy" id="2764326"/>
    <lineage>
        <taxon>Bacteria</taxon>
        <taxon>Fusobacteriati</taxon>
        <taxon>Fusobacteriota</taxon>
        <taxon>Fusobacteriia</taxon>
        <taxon>Fusobacteriales</taxon>
        <taxon>Fusobacteriaceae</taxon>
        <taxon>Fusobacterium</taxon>
    </lineage>
</organism>
<evidence type="ECO:0000313" key="1">
    <source>
        <dbReference type="EMBL" id="QNM14469.1"/>
    </source>
</evidence>
<evidence type="ECO:0000313" key="2">
    <source>
        <dbReference type="Proteomes" id="UP000515913"/>
    </source>
</evidence>
<gene>
    <name evidence="1" type="ORF">H9Q81_05620</name>
</gene>
<dbReference type="RefSeq" id="WP_187422630.1">
    <property type="nucleotide sequence ID" value="NZ_CP060637.1"/>
</dbReference>
<accession>A0A7G9GUI7</accession>
<dbReference type="Proteomes" id="UP000515913">
    <property type="component" value="Chromosome"/>
</dbReference>
<dbReference type="Gene3D" id="2.160.10.10">
    <property type="entry name" value="Hexapeptide repeat proteins"/>
    <property type="match status" value="1"/>
</dbReference>
<keyword evidence="1" id="KW-0808">Transferase</keyword>
<dbReference type="EMBL" id="CP060637">
    <property type="protein sequence ID" value="QNM14469.1"/>
    <property type="molecule type" value="Genomic_DNA"/>
</dbReference>
<dbReference type="SUPFAM" id="SSF51161">
    <property type="entry name" value="Trimeric LpxA-like enzymes"/>
    <property type="match status" value="1"/>
</dbReference>
<reference evidence="1 2" key="1">
    <citation type="submission" date="2020-08" db="EMBL/GenBank/DDBJ databases">
        <authorList>
            <person name="Liu C."/>
            <person name="Sun Q."/>
        </authorList>
    </citation>
    <scope>NUCLEOTIDE SEQUENCE [LARGE SCALE GENOMIC DNA]</scope>
    <source>
        <strain evidence="1 2">NSJ-57</strain>
    </source>
</reference>
<dbReference type="PANTHER" id="PTHR23416:SF78">
    <property type="entry name" value="LIPOPOLYSACCHARIDE BIOSYNTHESIS O-ACETYL TRANSFERASE WBBJ-RELATED"/>
    <property type="match status" value="1"/>
</dbReference>
<protein>
    <submittedName>
        <fullName evidence="1">Acyltransferase</fullName>
    </submittedName>
</protein>
<keyword evidence="1" id="KW-0012">Acyltransferase</keyword>
<dbReference type="GO" id="GO:0016746">
    <property type="term" value="F:acyltransferase activity"/>
    <property type="evidence" value="ECO:0007669"/>
    <property type="project" value="UniProtKB-KW"/>
</dbReference>